<evidence type="ECO:0000259" key="13">
    <source>
        <dbReference type="Pfam" id="PF01292"/>
    </source>
</evidence>
<feature type="transmembrane region" description="Helical" evidence="12">
    <location>
        <begin position="56"/>
        <end position="74"/>
    </location>
</feature>
<dbReference type="AlphaFoldDB" id="A0A0C2DPZ0"/>
<evidence type="ECO:0000256" key="8">
    <source>
        <dbReference type="ARBA" id="ARBA00022982"/>
    </source>
</evidence>
<evidence type="ECO:0000256" key="2">
    <source>
        <dbReference type="ARBA" id="ARBA00008622"/>
    </source>
</evidence>
<keyword evidence="3" id="KW-0813">Transport</keyword>
<evidence type="ECO:0000256" key="9">
    <source>
        <dbReference type="ARBA" id="ARBA00022989"/>
    </source>
</evidence>
<dbReference type="InterPro" id="IPR000516">
    <property type="entry name" value="Ni-dep_Hydgase_cyt-B"/>
</dbReference>
<dbReference type="Pfam" id="PF01292">
    <property type="entry name" value="Ni_hydr_CYTB"/>
    <property type="match status" value="1"/>
</dbReference>
<evidence type="ECO:0000256" key="10">
    <source>
        <dbReference type="ARBA" id="ARBA00023004"/>
    </source>
</evidence>
<dbReference type="RefSeq" id="WP_040101222.1">
    <property type="nucleotide sequence ID" value="NZ_JWJD01000011.1"/>
</dbReference>
<dbReference type="GO" id="GO:0020037">
    <property type="term" value="F:heme binding"/>
    <property type="evidence" value="ECO:0007669"/>
    <property type="project" value="TreeGrafter"/>
</dbReference>
<dbReference type="PANTHER" id="PTHR30485">
    <property type="entry name" value="NI/FE-HYDROGENASE 1 B-TYPE CYTOCHROME SUBUNIT"/>
    <property type="match status" value="1"/>
</dbReference>
<keyword evidence="4" id="KW-1003">Cell membrane</keyword>
<evidence type="ECO:0000256" key="3">
    <source>
        <dbReference type="ARBA" id="ARBA00022448"/>
    </source>
</evidence>
<dbReference type="InterPro" id="IPR011577">
    <property type="entry name" value="Cyt_b561_bac/Ni-Hgenase"/>
</dbReference>
<keyword evidence="8" id="KW-0249">Electron transport</keyword>
<evidence type="ECO:0000313" key="14">
    <source>
        <dbReference type="EMBL" id="KIH75454.1"/>
    </source>
</evidence>
<dbReference type="PANTHER" id="PTHR30485:SF1">
    <property type="entry name" value="CYTOCHROME YDHU-RELATED"/>
    <property type="match status" value="1"/>
</dbReference>
<evidence type="ECO:0000256" key="12">
    <source>
        <dbReference type="SAM" id="Phobius"/>
    </source>
</evidence>
<evidence type="ECO:0000256" key="11">
    <source>
        <dbReference type="ARBA" id="ARBA00023136"/>
    </source>
</evidence>
<dbReference type="EMBL" id="JWJD01000011">
    <property type="protein sequence ID" value="KIH75454.1"/>
    <property type="molecule type" value="Genomic_DNA"/>
</dbReference>
<keyword evidence="11 12" id="KW-0472">Membrane</keyword>
<evidence type="ECO:0000256" key="4">
    <source>
        <dbReference type="ARBA" id="ARBA00022475"/>
    </source>
</evidence>
<reference evidence="14 15" key="1">
    <citation type="submission" date="2014-12" db="EMBL/GenBank/DDBJ databases">
        <title>Genomes of Geoalkalibacter ferrihydriticus and Geoalkalibacter subterraneus, two haloalkaliphilic metal-reducing members of the Geobacteraceae.</title>
        <authorList>
            <person name="Badalamenti J.P."/>
            <person name="Torres C.I."/>
            <person name="Krajmalnik-Brown R."/>
            <person name="Bond D.R."/>
        </authorList>
    </citation>
    <scope>NUCLEOTIDE SEQUENCE [LARGE SCALE GENOMIC DNA]</scope>
    <source>
        <strain evidence="14 15">DSM 17813</strain>
    </source>
</reference>
<dbReference type="InterPro" id="IPR016174">
    <property type="entry name" value="Di-haem_cyt_TM"/>
</dbReference>
<comment type="caution">
    <text evidence="14">The sequence shown here is derived from an EMBL/GenBank/DDBJ whole genome shotgun (WGS) entry which is preliminary data.</text>
</comment>
<comment type="similarity">
    <text evidence="2">Belongs to the HupC/HyaC/HydC family.</text>
</comment>
<keyword evidence="9 12" id="KW-1133">Transmembrane helix</keyword>
<dbReference type="Proteomes" id="UP000035068">
    <property type="component" value="Unassembled WGS sequence"/>
</dbReference>
<gene>
    <name evidence="14" type="ORF">GFER_16895</name>
</gene>
<keyword evidence="7" id="KW-0479">Metal-binding</keyword>
<evidence type="ECO:0000313" key="15">
    <source>
        <dbReference type="Proteomes" id="UP000035068"/>
    </source>
</evidence>
<keyword evidence="15" id="KW-1185">Reference proteome</keyword>
<feature type="transmembrane region" description="Helical" evidence="12">
    <location>
        <begin position="16"/>
        <end position="35"/>
    </location>
</feature>
<dbReference type="GO" id="GO:0009055">
    <property type="term" value="F:electron transfer activity"/>
    <property type="evidence" value="ECO:0007669"/>
    <property type="project" value="InterPro"/>
</dbReference>
<feature type="transmembrane region" description="Helical" evidence="12">
    <location>
        <begin position="170"/>
        <end position="197"/>
    </location>
</feature>
<accession>A0A0C2DPZ0</accession>
<evidence type="ECO:0000256" key="1">
    <source>
        <dbReference type="ARBA" id="ARBA00004651"/>
    </source>
</evidence>
<comment type="subcellular location">
    <subcellularLocation>
        <location evidence="1">Cell membrane</location>
        <topology evidence="1">Multi-pass membrane protein</topology>
    </subcellularLocation>
</comment>
<organism evidence="14 15">
    <name type="scientific">Geoalkalibacter ferrihydriticus DSM 17813</name>
    <dbReference type="NCBI Taxonomy" id="1121915"/>
    <lineage>
        <taxon>Bacteria</taxon>
        <taxon>Pseudomonadati</taxon>
        <taxon>Thermodesulfobacteriota</taxon>
        <taxon>Desulfuromonadia</taxon>
        <taxon>Desulfuromonadales</taxon>
        <taxon>Geoalkalibacteraceae</taxon>
        <taxon>Geoalkalibacter</taxon>
    </lineage>
</organism>
<dbReference type="PRINTS" id="PR00161">
    <property type="entry name" value="NIHGNASECYTB"/>
</dbReference>
<dbReference type="GO" id="GO:0022904">
    <property type="term" value="P:respiratory electron transport chain"/>
    <property type="evidence" value="ECO:0007669"/>
    <property type="project" value="InterPro"/>
</dbReference>
<name>A0A0C2DPZ0_9BACT</name>
<dbReference type="SUPFAM" id="SSF81342">
    <property type="entry name" value="Transmembrane di-heme cytochromes"/>
    <property type="match status" value="1"/>
</dbReference>
<keyword evidence="6 12" id="KW-0812">Transmembrane</keyword>
<evidence type="ECO:0000256" key="7">
    <source>
        <dbReference type="ARBA" id="ARBA00022723"/>
    </source>
</evidence>
<dbReference type="GO" id="GO:0005886">
    <property type="term" value="C:plasma membrane"/>
    <property type="evidence" value="ECO:0007669"/>
    <property type="project" value="UniProtKB-SubCell"/>
</dbReference>
<feature type="domain" description="Cytochrome b561 bacterial/Ni-hydrogenase" evidence="13">
    <location>
        <begin position="10"/>
        <end position="203"/>
    </location>
</feature>
<evidence type="ECO:0000256" key="5">
    <source>
        <dbReference type="ARBA" id="ARBA00022617"/>
    </source>
</evidence>
<protein>
    <submittedName>
        <fullName evidence="14">Cytochrome b</fullName>
    </submittedName>
</protein>
<feature type="transmembrane region" description="Helical" evidence="12">
    <location>
        <begin position="126"/>
        <end position="150"/>
    </location>
</feature>
<dbReference type="GO" id="GO:0005506">
    <property type="term" value="F:iron ion binding"/>
    <property type="evidence" value="ECO:0007669"/>
    <property type="project" value="InterPro"/>
</dbReference>
<dbReference type="Gene3D" id="1.20.950.20">
    <property type="entry name" value="Transmembrane di-heme cytochromes, Chain C"/>
    <property type="match status" value="1"/>
</dbReference>
<keyword evidence="10" id="KW-0408">Iron</keyword>
<keyword evidence="5" id="KW-0349">Heme</keyword>
<dbReference type="InterPro" id="IPR051542">
    <property type="entry name" value="Hydrogenase_cytochrome"/>
</dbReference>
<proteinExistence type="inferred from homology"/>
<sequence length="216" mass="24555">MAQSKYIYLQPTPVRIWHWLNALGFLALILSGIQIRFPEINIFGSYRAAIELHNTAGIVVSVSFCLWLIYYLVISRKLVALYVPTRDDLQYGLFRQAMFYFFNYFRGKPNPHHATPESKFNPMQKSAYLVIMAVLVPLVIVSGLLLLNIGPMRQLVMALGGVKIVVGVHFLLSCCLIAFLFVHVYLATLGQTALAYFKPMWTGWEKVDSDHAEEGH</sequence>
<evidence type="ECO:0000256" key="6">
    <source>
        <dbReference type="ARBA" id="ARBA00022692"/>
    </source>
</evidence>